<dbReference type="Gene3D" id="1.10.10.10">
    <property type="entry name" value="Winged helix-like DNA-binding domain superfamily/Winged helix DNA-binding domain"/>
    <property type="match status" value="1"/>
</dbReference>
<dbReference type="GO" id="GO:0003700">
    <property type="term" value="F:DNA-binding transcription factor activity"/>
    <property type="evidence" value="ECO:0007669"/>
    <property type="project" value="InterPro"/>
</dbReference>
<evidence type="ECO:0000259" key="5">
    <source>
        <dbReference type="PROSITE" id="PS50931"/>
    </source>
</evidence>
<dbReference type="CDD" id="cd05466">
    <property type="entry name" value="PBP2_LTTR_substrate"/>
    <property type="match status" value="1"/>
</dbReference>
<dbReference type="PRINTS" id="PR00039">
    <property type="entry name" value="HTHLYSR"/>
</dbReference>
<protein>
    <submittedName>
        <fullName evidence="6">LysR family transcriptional regulator</fullName>
    </submittedName>
</protein>
<dbReference type="SUPFAM" id="SSF53850">
    <property type="entry name" value="Periplasmic binding protein-like II"/>
    <property type="match status" value="1"/>
</dbReference>
<dbReference type="PANTHER" id="PTHR30346:SF28">
    <property type="entry name" value="HTH-TYPE TRANSCRIPTIONAL REGULATOR CYNR"/>
    <property type="match status" value="1"/>
</dbReference>
<sequence>MNMEHLRHFVEVCHDMNISAAAKRLRLTQPALSRQMAVFENDTGWSLFDRGPKSIQLTRAGEVVKRLGEEMLAQVDRIELQMQREVDGEEIRVGYAPSLGGALLQQAMGRFAQMHARVRITIADSTSEEMISGLRDGRFDLVIGVSSGEVDIDWTTLRRESFALAVPREHALSRKRVVKASELDQTRLLLLSRVDYPGYWQEVSTYFKQQGINAKVAGEFDGVASLRLGVEAGLGVALVAESARMGKEVRIKKVEPKPDPICVGVGCLLGRALEPWVEAFVEELKWAAR</sequence>
<keyword evidence="2" id="KW-0805">Transcription regulation</keyword>
<keyword evidence="7" id="KW-1185">Reference proteome</keyword>
<dbReference type="InterPro" id="IPR036388">
    <property type="entry name" value="WH-like_DNA-bd_sf"/>
</dbReference>
<dbReference type="GO" id="GO:0003677">
    <property type="term" value="F:DNA binding"/>
    <property type="evidence" value="ECO:0007669"/>
    <property type="project" value="UniProtKB-KW"/>
</dbReference>
<dbReference type="InterPro" id="IPR005119">
    <property type="entry name" value="LysR_subst-bd"/>
</dbReference>
<dbReference type="RefSeq" id="WP_319609382.1">
    <property type="nucleotide sequence ID" value="NZ_JACBAZ010000008.1"/>
</dbReference>
<proteinExistence type="inferred from homology"/>
<organism evidence="6 7">
    <name type="scientific">Oceaniferula marina</name>
    <dbReference type="NCBI Taxonomy" id="2748318"/>
    <lineage>
        <taxon>Bacteria</taxon>
        <taxon>Pseudomonadati</taxon>
        <taxon>Verrucomicrobiota</taxon>
        <taxon>Verrucomicrobiia</taxon>
        <taxon>Verrucomicrobiales</taxon>
        <taxon>Verrucomicrobiaceae</taxon>
        <taxon>Oceaniferula</taxon>
    </lineage>
</organism>
<dbReference type="InterPro" id="IPR000847">
    <property type="entry name" value="LysR_HTH_N"/>
</dbReference>
<feature type="domain" description="HTH lysR-type" evidence="5">
    <location>
        <begin position="1"/>
        <end position="58"/>
    </location>
</feature>
<gene>
    <name evidence="6" type="ORF">HW115_15705</name>
</gene>
<dbReference type="InterPro" id="IPR036390">
    <property type="entry name" value="WH_DNA-bd_sf"/>
</dbReference>
<comment type="similarity">
    <text evidence="1">Belongs to the LysR transcriptional regulatory family.</text>
</comment>
<dbReference type="Proteomes" id="UP000557872">
    <property type="component" value="Unassembled WGS sequence"/>
</dbReference>
<dbReference type="GO" id="GO:0032993">
    <property type="term" value="C:protein-DNA complex"/>
    <property type="evidence" value="ECO:0007669"/>
    <property type="project" value="TreeGrafter"/>
</dbReference>
<evidence type="ECO:0000256" key="1">
    <source>
        <dbReference type="ARBA" id="ARBA00009437"/>
    </source>
</evidence>
<keyword evidence="4" id="KW-0804">Transcription</keyword>
<dbReference type="Gene3D" id="3.40.190.290">
    <property type="match status" value="1"/>
</dbReference>
<evidence type="ECO:0000256" key="2">
    <source>
        <dbReference type="ARBA" id="ARBA00023015"/>
    </source>
</evidence>
<reference evidence="6 7" key="1">
    <citation type="submission" date="2020-07" db="EMBL/GenBank/DDBJ databases">
        <title>Roseicoccus Jingziensis gen. nov., sp. nov., isolated from coastal seawater.</title>
        <authorList>
            <person name="Feng X."/>
        </authorList>
    </citation>
    <scope>NUCLEOTIDE SEQUENCE [LARGE SCALE GENOMIC DNA]</scope>
    <source>
        <strain evidence="6 7">N1E253</strain>
    </source>
</reference>
<dbReference type="PROSITE" id="PS50931">
    <property type="entry name" value="HTH_LYSR"/>
    <property type="match status" value="1"/>
</dbReference>
<evidence type="ECO:0000256" key="3">
    <source>
        <dbReference type="ARBA" id="ARBA00023125"/>
    </source>
</evidence>
<dbReference type="PANTHER" id="PTHR30346">
    <property type="entry name" value="TRANSCRIPTIONAL DUAL REGULATOR HCAR-RELATED"/>
    <property type="match status" value="1"/>
</dbReference>
<accession>A0A851GH03</accession>
<dbReference type="EMBL" id="JACBAZ010000008">
    <property type="protein sequence ID" value="NWK57068.1"/>
    <property type="molecule type" value="Genomic_DNA"/>
</dbReference>
<keyword evidence="3" id="KW-0238">DNA-binding</keyword>
<dbReference type="SUPFAM" id="SSF46785">
    <property type="entry name" value="Winged helix' DNA-binding domain"/>
    <property type="match status" value="1"/>
</dbReference>
<evidence type="ECO:0000313" key="6">
    <source>
        <dbReference type="EMBL" id="NWK57068.1"/>
    </source>
</evidence>
<evidence type="ECO:0000313" key="7">
    <source>
        <dbReference type="Proteomes" id="UP000557872"/>
    </source>
</evidence>
<name>A0A851GH03_9BACT</name>
<comment type="caution">
    <text evidence="6">The sequence shown here is derived from an EMBL/GenBank/DDBJ whole genome shotgun (WGS) entry which is preliminary data.</text>
</comment>
<dbReference type="Pfam" id="PF03466">
    <property type="entry name" value="LysR_substrate"/>
    <property type="match status" value="1"/>
</dbReference>
<dbReference type="AlphaFoldDB" id="A0A851GH03"/>
<evidence type="ECO:0000256" key="4">
    <source>
        <dbReference type="ARBA" id="ARBA00023163"/>
    </source>
</evidence>
<dbReference type="Pfam" id="PF00126">
    <property type="entry name" value="HTH_1"/>
    <property type="match status" value="1"/>
</dbReference>